<protein>
    <submittedName>
        <fullName evidence="3">Signal protein</fullName>
    </submittedName>
</protein>
<dbReference type="SUPFAM" id="SSF158472">
    <property type="entry name" value="HAMP domain-like"/>
    <property type="match status" value="1"/>
</dbReference>
<comment type="caution">
    <text evidence="3">The sequence shown here is derived from an EMBL/GenBank/DDBJ whole genome shotgun (WGS) entry which is preliminary data.</text>
</comment>
<keyword evidence="1" id="KW-1133">Transmembrane helix</keyword>
<dbReference type="SMART" id="SM00304">
    <property type="entry name" value="HAMP"/>
    <property type="match status" value="1"/>
</dbReference>
<dbReference type="OrthoDB" id="114218at2"/>
<dbReference type="RefSeq" id="WP_062132495.1">
    <property type="nucleotide sequence ID" value="NZ_LRBG01000037.1"/>
</dbReference>
<keyword evidence="1" id="KW-0812">Transmembrane</keyword>
<evidence type="ECO:0000313" key="4">
    <source>
        <dbReference type="Proteomes" id="UP000075613"/>
    </source>
</evidence>
<gene>
    <name evidence="3" type="ORF">CI15_24620</name>
</gene>
<dbReference type="STRING" id="1399968.CI15_24620"/>
<dbReference type="EMBL" id="LRBG01000037">
    <property type="protein sequence ID" value="KXU83736.1"/>
    <property type="molecule type" value="Genomic_DNA"/>
</dbReference>
<evidence type="ECO:0000259" key="2">
    <source>
        <dbReference type="PROSITE" id="PS50885"/>
    </source>
</evidence>
<dbReference type="PROSITE" id="PS50885">
    <property type="entry name" value="HAMP"/>
    <property type="match status" value="1"/>
</dbReference>
<feature type="domain" description="HAMP" evidence="2">
    <location>
        <begin position="235"/>
        <end position="288"/>
    </location>
</feature>
<evidence type="ECO:0000256" key="1">
    <source>
        <dbReference type="SAM" id="Phobius"/>
    </source>
</evidence>
<dbReference type="GO" id="GO:0007165">
    <property type="term" value="P:signal transduction"/>
    <property type="evidence" value="ECO:0007669"/>
    <property type="project" value="InterPro"/>
</dbReference>
<dbReference type="AlphaFoldDB" id="A0A149PFU5"/>
<dbReference type="Gene3D" id="6.10.340.10">
    <property type="match status" value="1"/>
</dbReference>
<reference evidence="3 4" key="1">
    <citation type="journal article" date="2015" name="Int. J. Syst. Evol. Microbiol.">
        <title>Burkholderia monticola sp. nov., isolated from mountain soil.</title>
        <authorList>
            <person name="Baek I."/>
            <person name="Seo B."/>
            <person name="Lee I."/>
            <person name="Yi H."/>
            <person name="Chun J."/>
        </authorList>
    </citation>
    <scope>NUCLEOTIDE SEQUENCE [LARGE SCALE GENOMIC DNA]</scope>
    <source>
        <strain evidence="3 4">JC2948</strain>
    </source>
</reference>
<proteinExistence type="predicted"/>
<organism evidence="3 4">
    <name type="scientific">Paraburkholderia monticola</name>
    <dbReference type="NCBI Taxonomy" id="1399968"/>
    <lineage>
        <taxon>Bacteria</taxon>
        <taxon>Pseudomonadati</taxon>
        <taxon>Pseudomonadota</taxon>
        <taxon>Betaproteobacteria</taxon>
        <taxon>Burkholderiales</taxon>
        <taxon>Burkholderiaceae</taxon>
        <taxon>Paraburkholderia</taxon>
    </lineage>
</organism>
<dbReference type="InterPro" id="IPR003660">
    <property type="entry name" value="HAMP_dom"/>
</dbReference>
<feature type="transmembrane region" description="Helical" evidence="1">
    <location>
        <begin position="214"/>
        <end position="237"/>
    </location>
</feature>
<dbReference type="InterPro" id="IPR021796">
    <property type="entry name" value="Tll0287-like_dom"/>
</dbReference>
<dbReference type="GO" id="GO:0016020">
    <property type="term" value="C:membrane"/>
    <property type="evidence" value="ECO:0007669"/>
    <property type="project" value="InterPro"/>
</dbReference>
<keyword evidence="1" id="KW-0472">Membrane</keyword>
<evidence type="ECO:0000313" key="3">
    <source>
        <dbReference type="EMBL" id="KXU83736.1"/>
    </source>
</evidence>
<sequence>MRLSLAVKFNLVFLVVFVVGFVSAGFAARELLRRAAIEETVQNARVLMEAASAAQNYTATQVTPLLQTQLKYSFVPQSVPAFSAVETLMTLEKHLAGYSYRSTMLNPTNPRDRPSDWEADVIRHLHDQPELKEVVGLRDTPSGQNLYIARPNRINDAACMECHSVPSRAPKTLIDKYGPDNGFNWAMHEVIGADFVSVPMSMPVARSDAVLRTFLGSLLAVFVLLLIALNVMVHLLVTRRIRALSRAADQASLGHLESATFTEGGRDEIASLAASFARMKTSLVEAFKMIEA</sequence>
<dbReference type="Pfam" id="PF00672">
    <property type="entry name" value="HAMP"/>
    <property type="match status" value="1"/>
</dbReference>
<dbReference type="CDD" id="cd06225">
    <property type="entry name" value="HAMP"/>
    <property type="match status" value="1"/>
</dbReference>
<accession>A0A149PFU5</accession>
<dbReference type="Proteomes" id="UP000075613">
    <property type="component" value="Unassembled WGS sequence"/>
</dbReference>
<name>A0A149PFU5_9BURK</name>
<dbReference type="Pfam" id="PF11845">
    <property type="entry name" value="Tll0287-like"/>
    <property type="match status" value="1"/>
</dbReference>
<keyword evidence="4" id="KW-1185">Reference proteome</keyword>